<evidence type="ECO:0000313" key="3">
    <source>
        <dbReference type="EMBL" id="RWZ78503.1"/>
    </source>
</evidence>
<proteinExistence type="predicted"/>
<dbReference type="InterPro" id="IPR003593">
    <property type="entry name" value="AAA+_ATPase"/>
</dbReference>
<dbReference type="SUPFAM" id="SSF52540">
    <property type="entry name" value="P-loop containing nucleoside triphosphate hydrolases"/>
    <property type="match status" value="1"/>
</dbReference>
<reference evidence="3" key="1">
    <citation type="submission" date="2019-01" db="EMBL/GenBank/DDBJ databases">
        <title>Genomic signatures and co-occurrence patterns of the ultra-small Saccharimodia (Patescibacteria phylum) suggest a symbiotic lifestyle.</title>
        <authorList>
            <person name="Lemos L."/>
            <person name="Medeiros J."/>
            <person name="Andreote F."/>
            <person name="Fernandes G."/>
            <person name="Varani A."/>
            <person name="Oliveira G."/>
            <person name="Pylro V."/>
        </authorList>
    </citation>
    <scope>NUCLEOTIDE SEQUENCE [LARGE SCALE GENOMIC DNA]</scope>
    <source>
        <strain evidence="3">AMD02</strain>
    </source>
</reference>
<sequence length="733" mass="78412">MRNRTTSSRLRSVLMRSPVRFARLVPGLDLTASQVERLISRLATSDAPRPLVFETWAGDEGIVHFVGRTDSDRPVMGNLLMSVAPGTELIRGRRPEPPERIARLRLSPRGLPLSDSALEQTLHALYGVFAGRRKGETISLQLVFGRGRRPVQVPAKIADPSASTLQLLLRGVGDAPGETRKRVAQHAAELRVELTVRIGVSAAVPERRRQIRGQLLGALRQLEAPGTRLSLVSESAAKWQTAATSRGALPLTAAQATALLCWPLDELELPGLPPRHPRQLPPPSGITGNGAVFAEATAPGRNRLVGLDAESRLQHLAITGGTGSGKSQVLAALALDDIAQGRPLVLIEPKRQLVDDIVARAPKEAAGRIVIIDAADKHPVGFNPLDIGPDRDPGPVVDGILEVFKAVFSDGWGPRTEDLLHAGLLTLVADGLRRGQSHTLLDLVPLISDDGYRRTVVGAVASDVTLASYWATFDGLSPAHRASIAAAPLNKLRKYVLRKNVAAVLGQSRPRFRLRDVFKGDAKAVLVPLNDALIGPGAAQLLGGLVVAEIWLATQERALEADPKKRPGMVFIDEVQRYLHLPTSIDDALATSRSYGVGWHLALQGRAQVPVQMAEALALNARNQITFAASPKDARALAQTTTALTIEDFQALGRFEIYANLVADGAPAGWFAARTLPPAPDSGCGGLIRDANREQFAGDAAAANEQAKPGTQAPRTPPAVEPGLGSNQRRRRS</sequence>
<dbReference type="Proteomes" id="UP000289257">
    <property type="component" value="Unassembled WGS sequence"/>
</dbReference>
<protein>
    <submittedName>
        <fullName evidence="3">Type IV secretory system conjugative DNA transfer family protein</fullName>
    </submittedName>
</protein>
<dbReference type="SMART" id="SM00382">
    <property type="entry name" value="AAA"/>
    <property type="match status" value="1"/>
</dbReference>
<dbReference type="AlphaFoldDB" id="A0A4Q0AHD0"/>
<evidence type="ECO:0000313" key="4">
    <source>
        <dbReference type="Proteomes" id="UP000289257"/>
    </source>
</evidence>
<dbReference type="InterPro" id="IPR027417">
    <property type="entry name" value="P-loop_NTPase"/>
</dbReference>
<gene>
    <name evidence="3" type="ORF">EOT05_01995</name>
</gene>
<feature type="region of interest" description="Disordered" evidence="1">
    <location>
        <begin position="695"/>
        <end position="733"/>
    </location>
</feature>
<organism evidence="3 4">
    <name type="scientific">Candidatus Microsaccharimonas sossegonensis</name>
    <dbReference type="NCBI Taxonomy" id="2506948"/>
    <lineage>
        <taxon>Bacteria</taxon>
        <taxon>Candidatus Saccharimonadota</taxon>
        <taxon>Candidatus Saccharimonadia</taxon>
        <taxon>Candidatus Saccharimonadales</taxon>
        <taxon>Candidatus Saccharimonadaceae</taxon>
        <taxon>Candidatus Microsaccharimonas</taxon>
    </lineage>
</organism>
<name>A0A4Q0AHD0_9BACT</name>
<evidence type="ECO:0000259" key="2">
    <source>
        <dbReference type="SMART" id="SM00382"/>
    </source>
</evidence>
<dbReference type="EMBL" id="SCKX01000001">
    <property type="protein sequence ID" value="RWZ78503.1"/>
    <property type="molecule type" value="Genomic_DNA"/>
</dbReference>
<comment type="caution">
    <text evidence="3">The sequence shown here is derived from an EMBL/GenBank/DDBJ whole genome shotgun (WGS) entry which is preliminary data.</text>
</comment>
<feature type="domain" description="AAA+ ATPase" evidence="2">
    <location>
        <begin position="312"/>
        <end position="492"/>
    </location>
</feature>
<dbReference type="Gene3D" id="3.40.50.300">
    <property type="entry name" value="P-loop containing nucleotide triphosphate hydrolases"/>
    <property type="match status" value="2"/>
</dbReference>
<keyword evidence="4" id="KW-1185">Reference proteome</keyword>
<accession>A0A4Q0AHD0</accession>
<evidence type="ECO:0000256" key="1">
    <source>
        <dbReference type="SAM" id="MobiDB-lite"/>
    </source>
</evidence>